<proteinExistence type="predicted"/>
<reference evidence="2" key="3">
    <citation type="submission" date="2010-03" db="EMBL/GenBank/DDBJ databases">
        <authorList>
            <person name="Genoscope - CEA"/>
        </authorList>
    </citation>
    <scope>NUCLEOTIDE SEQUENCE</scope>
</reference>
<dbReference type="HOGENOM" id="CLU_1737198_0_0_0"/>
<evidence type="ECO:0000313" key="3">
    <source>
        <dbReference type="Proteomes" id="UP000001660"/>
    </source>
</evidence>
<evidence type="ECO:0000313" key="1">
    <source>
        <dbReference type="EMBL" id="ACE75570.1"/>
    </source>
</evidence>
<keyword evidence="3" id="KW-1185">Reference proteome</keyword>
<dbReference type="Proteomes" id="UP000001660">
    <property type="component" value="Chromosome"/>
</dbReference>
<dbReference type="EMBL" id="FP929003">
    <property type="protein sequence ID" value="CBK41163.1"/>
    <property type="molecule type" value="Genomic_DNA"/>
</dbReference>
<gene>
    <name evidence="2" type="ORF">NIDE1414</name>
</gene>
<dbReference type="KEGG" id="nde:NIDE1414"/>
<organism evidence="1">
    <name type="scientific">Nitrospira defluvii</name>
    <dbReference type="NCBI Taxonomy" id="330214"/>
    <lineage>
        <taxon>Bacteria</taxon>
        <taxon>Pseudomonadati</taxon>
        <taxon>Nitrospirota</taxon>
        <taxon>Nitrospiria</taxon>
        <taxon>Nitrospirales</taxon>
        <taxon>Nitrospiraceae</taxon>
        <taxon>Nitrospira</taxon>
    </lineage>
</organism>
<sequence>MSHFLFIAGALRERTSQESAELQFGAGIWGLCTALIRDNLQKFLAPDSHGLVYVLKEGIRAEFAIASPVQPFQALDELLKDEVRTEARYGFVRITPLRRWQVHAPDCQALLQRVLGIEEQAELTRRLSLGMHRLTDAEFRAIVEGLGVEG</sequence>
<dbReference type="AlphaFoldDB" id="B3U4K3"/>
<name>B3U4K3_9BACT</name>
<reference evidence="1" key="1">
    <citation type="journal article" date="2008" name="Environ. Microbiol.">
        <title>Environmental genomics reveals a functional chlorite dismutase in the nitrite-oxidizing bacterium 'Candidatus Nitrospira defluvii'.</title>
        <authorList>
            <person name="Maixner F."/>
            <person name="Wagner M."/>
            <person name="Lucker S."/>
            <person name="Pelletier E."/>
            <person name="Schmitz-Esser S."/>
            <person name="Hace K."/>
            <person name="Spieck E."/>
            <person name="Konrat R."/>
            <person name="Le Paslier D."/>
            <person name="Daims H."/>
        </authorList>
    </citation>
    <scope>NUCLEOTIDE SEQUENCE</scope>
</reference>
<evidence type="ECO:0008006" key="4">
    <source>
        <dbReference type="Google" id="ProtNLM"/>
    </source>
</evidence>
<dbReference type="OrthoDB" id="9795354at2"/>
<evidence type="ECO:0000313" key="2">
    <source>
        <dbReference type="EMBL" id="CBK41163.1"/>
    </source>
</evidence>
<reference evidence="2 3" key="2">
    <citation type="journal article" date="2010" name="Proc. Natl. Acad. Sci. U.S.A.">
        <title>A Nitrospira metagenome illuminates the physiology and evolution of globally important nitrite-oxidizing bacteria.</title>
        <authorList>
            <person name="Lucker S."/>
            <person name="Wagner M."/>
            <person name="Maixner F."/>
            <person name="Pelletier E."/>
            <person name="Koch H."/>
            <person name="Vacherie B."/>
            <person name="Rattei T."/>
            <person name="Sinninghe Damste J."/>
            <person name="Spieck E."/>
            <person name="Le Paslier D."/>
            <person name="Daims H."/>
        </authorList>
    </citation>
    <scope>NUCLEOTIDE SEQUENCE [LARGE SCALE GENOMIC DNA]</scope>
</reference>
<dbReference type="EMBL" id="EU559167">
    <property type="protein sequence ID" value="ACE75570.1"/>
    <property type="molecule type" value="Genomic_DNA"/>
</dbReference>
<accession>B3U4K3</accession>
<protein>
    <recommendedName>
        <fullName evidence="4">EVE domain-containing protein</fullName>
    </recommendedName>
</protein>